<dbReference type="SUPFAM" id="SSF53756">
    <property type="entry name" value="UDP-Glycosyltransferase/glycogen phosphorylase"/>
    <property type="match status" value="1"/>
</dbReference>
<evidence type="ECO:0008006" key="3">
    <source>
        <dbReference type="Google" id="ProtNLM"/>
    </source>
</evidence>
<evidence type="ECO:0000313" key="2">
    <source>
        <dbReference type="Proteomes" id="UP000192923"/>
    </source>
</evidence>
<dbReference type="AlphaFoldDB" id="A0A1Y6D456"/>
<accession>A0A1Y6D456</accession>
<evidence type="ECO:0000313" key="1">
    <source>
        <dbReference type="EMBL" id="SMF97381.1"/>
    </source>
</evidence>
<keyword evidence="2" id="KW-1185">Reference proteome</keyword>
<dbReference type="STRING" id="1760988.SAMN02949497_0407"/>
<name>A0A1Y6D456_9GAMM</name>
<sequence>MKALFVCGSLNQTKMMYEISRHLAPRFDIYFTPYFCDGFGKWVQRSGALDFTVLGGRFMRKTMEFLDERQVAFDYEGRDRRYDLVVTCSDLIVPRRIRDTKLVLVQEGMTDPENLAYHLVRALRLPRWMAQTSTTGLSDLYDIFCVASEGYRDLFMNKGVRPEKLKVTGIPNFDHCEAYRDNDFPHRDFVLCATSDMRETFKYENRAKFIEKARRIADGRRLIFKFHPNENAQRAGAEIERYAPEALYFSEANTDHMIANCEALVTRYSSVVYVAAALGKEIHSDLPPDMLRRLQPVQNGGTSGRNIAQECLRLFEADSQPRLRPAGRFRLKTLGLPLRRAVGGRR</sequence>
<proteinExistence type="predicted"/>
<dbReference type="Proteomes" id="UP000192923">
    <property type="component" value="Unassembled WGS sequence"/>
</dbReference>
<dbReference type="RefSeq" id="WP_217807379.1">
    <property type="nucleotide sequence ID" value="NZ_FXAM01000002.1"/>
</dbReference>
<dbReference type="Gene3D" id="3.40.50.12580">
    <property type="match status" value="1"/>
</dbReference>
<dbReference type="InterPro" id="IPR043148">
    <property type="entry name" value="TagF_C"/>
</dbReference>
<organism evidence="1 2">
    <name type="scientific">Methylomagnum ishizawai</name>
    <dbReference type="NCBI Taxonomy" id="1760988"/>
    <lineage>
        <taxon>Bacteria</taxon>
        <taxon>Pseudomonadati</taxon>
        <taxon>Pseudomonadota</taxon>
        <taxon>Gammaproteobacteria</taxon>
        <taxon>Methylococcales</taxon>
        <taxon>Methylococcaceae</taxon>
        <taxon>Methylomagnum</taxon>
    </lineage>
</organism>
<reference evidence="1 2" key="1">
    <citation type="submission" date="2016-12" db="EMBL/GenBank/DDBJ databases">
        <authorList>
            <person name="Song W.-J."/>
            <person name="Kurnit D.M."/>
        </authorList>
    </citation>
    <scope>NUCLEOTIDE SEQUENCE [LARGE SCALE GENOMIC DNA]</scope>
    <source>
        <strain evidence="1 2">175</strain>
    </source>
</reference>
<gene>
    <name evidence="1" type="ORF">SAMN02949497_0407</name>
</gene>
<dbReference type="EMBL" id="FXAM01000002">
    <property type="protein sequence ID" value="SMF97381.1"/>
    <property type="molecule type" value="Genomic_DNA"/>
</dbReference>
<protein>
    <recommendedName>
        <fullName evidence="3">CDP-Glycerol:Poly(Glycerophosphate) glycerophosphotransferase</fullName>
    </recommendedName>
</protein>